<dbReference type="InterPro" id="IPR009057">
    <property type="entry name" value="Homeodomain-like_sf"/>
</dbReference>
<dbReference type="Gene3D" id="1.10.10.60">
    <property type="entry name" value="Homeodomain-like"/>
    <property type="match status" value="1"/>
</dbReference>
<evidence type="ECO:0000259" key="6">
    <source>
        <dbReference type="PROSITE" id="PS50045"/>
    </source>
</evidence>
<keyword evidence="3" id="KW-0805">Transcription regulation</keyword>
<dbReference type="InterPro" id="IPR002078">
    <property type="entry name" value="Sigma_54_int"/>
</dbReference>
<evidence type="ECO:0000313" key="7">
    <source>
        <dbReference type="EMBL" id="BAJ02173.1"/>
    </source>
</evidence>
<evidence type="ECO:0000256" key="3">
    <source>
        <dbReference type="ARBA" id="ARBA00023015"/>
    </source>
</evidence>
<dbReference type="InterPro" id="IPR029016">
    <property type="entry name" value="GAF-like_dom_sf"/>
</dbReference>
<dbReference type="CDD" id="cd00009">
    <property type="entry name" value="AAA"/>
    <property type="match status" value="1"/>
</dbReference>
<dbReference type="EMBL" id="AP011177">
    <property type="protein sequence ID" value="BAJ02173.1"/>
    <property type="molecule type" value="Genomic_DNA"/>
</dbReference>
<keyword evidence="2" id="KW-0067">ATP-binding</keyword>
<dbReference type="FunFam" id="3.40.50.300:FF:000006">
    <property type="entry name" value="DNA-binding transcriptional regulator NtrC"/>
    <property type="match status" value="1"/>
</dbReference>
<dbReference type="HOGENOM" id="CLU_000445_125_0_6"/>
<keyword evidence="5" id="KW-0804">Transcription</keyword>
<evidence type="ECO:0000256" key="4">
    <source>
        <dbReference type="ARBA" id="ARBA00023125"/>
    </source>
</evidence>
<name>D4ZKH4_SHEVD</name>
<dbReference type="AlphaFoldDB" id="D4ZKH4"/>
<keyword evidence="1" id="KW-0547">Nucleotide-binding</keyword>
<dbReference type="GO" id="GO:0006355">
    <property type="term" value="P:regulation of DNA-templated transcription"/>
    <property type="evidence" value="ECO:0007669"/>
    <property type="project" value="InterPro"/>
</dbReference>
<dbReference type="SMART" id="SM00065">
    <property type="entry name" value="GAF"/>
    <property type="match status" value="1"/>
</dbReference>
<dbReference type="KEGG" id="svo:SVI_2202"/>
<dbReference type="eggNOG" id="COG3604">
    <property type="taxonomic scope" value="Bacteria"/>
</dbReference>
<dbReference type="PANTHER" id="PTHR32071:SF35">
    <property type="entry name" value="ANAEROBIC NITRIC OXIDE REDUCTASE TRANSCRIPTION REGULATOR NORR"/>
    <property type="match status" value="1"/>
</dbReference>
<dbReference type="GO" id="GO:0003677">
    <property type="term" value="F:DNA binding"/>
    <property type="evidence" value="ECO:0007669"/>
    <property type="project" value="UniProtKB-KW"/>
</dbReference>
<protein>
    <submittedName>
        <fullName evidence="7">Anaerobic nitric oxide reductase transcription regulator norR</fullName>
    </submittedName>
</protein>
<dbReference type="SMART" id="SM00382">
    <property type="entry name" value="AAA"/>
    <property type="match status" value="1"/>
</dbReference>
<dbReference type="PROSITE" id="PS50045">
    <property type="entry name" value="SIGMA54_INTERACT_4"/>
    <property type="match status" value="1"/>
</dbReference>
<dbReference type="Gene3D" id="3.40.50.300">
    <property type="entry name" value="P-loop containing nucleotide triphosphate hydrolases"/>
    <property type="match status" value="1"/>
</dbReference>
<keyword evidence="8" id="KW-1185">Reference proteome</keyword>
<dbReference type="GO" id="GO:0005524">
    <property type="term" value="F:ATP binding"/>
    <property type="evidence" value="ECO:0007669"/>
    <property type="project" value="UniProtKB-KW"/>
</dbReference>
<keyword evidence="4" id="KW-0238">DNA-binding</keyword>
<feature type="domain" description="Sigma-54 factor interaction" evidence="6">
    <location>
        <begin position="198"/>
        <end position="427"/>
    </location>
</feature>
<dbReference type="InterPro" id="IPR025944">
    <property type="entry name" value="Sigma_54_int_dom_CS"/>
</dbReference>
<dbReference type="Pfam" id="PF01590">
    <property type="entry name" value="GAF"/>
    <property type="match status" value="1"/>
</dbReference>
<dbReference type="InterPro" id="IPR003593">
    <property type="entry name" value="AAA+_ATPase"/>
</dbReference>
<dbReference type="Pfam" id="PF00158">
    <property type="entry name" value="Sigma54_activat"/>
    <property type="match status" value="1"/>
</dbReference>
<gene>
    <name evidence="7" type="primary">norR-2</name>
    <name evidence="7" type="ordered locus">SVI_2202</name>
</gene>
<dbReference type="Gene3D" id="1.10.8.60">
    <property type="match status" value="1"/>
</dbReference>
<sequence>MKVCNQVNMNNQKKTLTQLAIDLTQGVSSQGRFKRLLSVIRKQFGCDASALLAFNNDHFSPLAIDGLFDEVLGRRFNIHEHPRLEAIARAGDVVRFPADSELPDPYDGLIPNMVGKLQVHSCIGLPLIANDQLIGALTIDAFNPQHFDSLSNEDLRIISALASASLHTALLMEKLEAQAGVMPQVDALHLETSSTVQMIGQSVGMMDLKRDIKAVANTDLSVLITGETGVGKELVAASIHEKSSRAKHTLVYLNCAALPESVAESELFGHVKGAFTGAISNRKGKFELANNSTLFLDEVGELSLTLQAKLLRVLQYGDVQRVGDEHSLKVNTRIVAATNRALHQEVKEGRFRADLYHRLNVFPVHVPALRERQEDITLLSGFFTERCKAKLGLTNISMEYATSNLLKSYPWPGNVRELEHAINRAAVIAKSRSNDTYLVLKPSHFELKLEHDLITPRFAESNLAPQYSGQSHAEKLEQQSDEGLREGLREATEQFQTTMIKQALQQHQMNWAATARALKIDTGNLHRLAKRLNLK</sequence>
<dbReference type="Proteomes" id="UP000002350">
    <property type="component" value="Chromosome"/>
</dbReference>
<dbReference type="InterPro" id="IPR025662">
    <property type="entry name" value="Sigma_54_int_dom_ATP-bd_1"/>
</dbReference>
<evidence type="ECO:0000256" key="2">
    <source>
        <dbReference type="ARBA" id="ARBA00022840"/>
    </source>
</evidence>
<dbReference type="PANTHER" id="PTHR32071">
    <property type="entry name" value="TRANSCRIPTIONAL REGULATORY PROTEIN"/>
    <property type="match status" value="1"/>
</dbReference>
<evidence type="ECO:0000313" key="8">
    <source>
        <dbReference type="Proteomes" id="UP000002350"/>
    </source>
</evidence>
<dbReference type="InterPro" id="IPR058031">
    <property type="entry name" value="AAA_lid_NorR"/>
</dbReference>
<dbReference type="STRING" id="637905.SVI_2202"/>
<proteinExistence type="predicted"/>
<organism evidence="7 8">
    <name type="scientific">Shewanella violacea (strain JCM 10179 / CIP 106290 / LMG 19151 / DSS12)</name>
    <dbReference type="NCBI Taxonomy" id="637905"/>
    <lineage>
        <taxon>Bacteria</taxon>
        <taxon>Pseudomonadati</taxon>
        <taxon>Pseudomonadota</taxon>
        <taxon>Gammaproteobacteria</taxon>
        <taxon>Alteromonadales</taxon>
        <taxon>Shewanellaceae</taxon>
        <taxon>Shewanella</taxon>
    </lineage>
</organism>
<dbReference type="SUPFAM" id="SSF52540">
    <property type="entry name" value="P-loop containing nucleoside triphosphate hydrolases"/>
    <property type="match status" value="1"/>
</dbReference>
<accession>D4ZKH4</accession>
<dbReference type="InterPro" id="IPR003018">
    <property type="entry name" value="GAF"/>
</dbReference>
<dbReference type="PROSITE" id="PS00688">
    <property type="entry name" value="SIGMA54_INTERACT_3"/>
    <property type="match status" value="1"/>
</dbReference>
<dbReference type="Pfam" id="PF25601">
    <property type="entry name" value="AAA_lid_14"/>
    <property type="match status" value="1"/>
</dbReference>
<dbReference type="Gene3D" id="3.30.450.40">
    <property type="match status" value="1"/>
</dbReference>
<dbReference type="NCBIfam" id="NF003451">
    <property type="entry name" value="PRK05022.1"/>
    <property type="match status" value="1"/>
</dbReference>
<evidence type="ECO:0000256" key="1">
    <source>
        <dbReference type="ARBA" id="ARBA00022741"/>
    </source>
</evidence>
<evidence type="ECO:0000256" key="5">
    <source>
        <dbReference type="ARBA" id="ARBA00023163"/>
    </source>
</evidence>
<dbReference type="PROSITE" id="PS00675">
    <property type="entry name" value="SIGMA54_INTERACT_1"/>
    <property type="match status" value="1"/>
</dbReference>
<dbReference type="InterPro" id="IPR027417">
    <property type="entry name" value="P-loop_NTPase"/>
</dbReference>
<reference evidence="8" key="1">
    <citation type="journal article" date="2010" name="Mol. Biosyst.">
        <title>Complete genome sequence and comparative analysis of Shewanella violacea, a psychrophilic and piezophilic bacterium from deep sea floor sediments.</title>
        <authorList>
            <person name="Aono E."/>
            <person name="Baba T."/>
            <person name="Ara T."/>
            <person name="Nishi T."/>
            <person name="Nakamichi T."/>
            <person name="Inamoto E."/>
            <person name="Toyonaga H."/>
            <person name="Hasegawa M."/>
            <person name="Takai Y."/>
            <person name="Okumura Y."/>
            <person name="Baba M."/>
            <person name="Tomita M."/>
            <person name="Kato C."/>
            <person name="Oshima T."/>
            <person name="Nakasone K."/>
            <person name="Mori H."/>
        </authorList>
    </citation>
    <scope>NUCLEOTIDE SEQUENCE [LARGE SCALE GENOMIC DNA]</scope>
    <source>
        <strain evidence="8">JCM 10179 / CIP 106290 / LMG 19151 / DSS12</strain>
    </source>
</reference>
<dbReference type="SUPFAM" id="SSF55781">
    <property type="entry name" value="GAF domain-like"/>
    <property type="match status" value="1"/>
</dbReference>
<dbReference type="SUPFAM" id="SSF46689">
    <property type="entry name" value="Homeodomain-like"/>
    <property type="match status" value="1"/>
</dbReference>